<accession>A0ABV0JMU1</accession>
<protein>
    <submittedName>
        <fullName evidence="1">Uncharacterized protein</fullName>
    </submittedName>
</protein>
<evidence type="ECO:0000313" key="2">
    <source>
        <dbReference type="Proteomes" id="UP001442494"/>
    </source>
</evidence>
<dbReference type="EMBL" id="JAMPKK010000017">
    <property type="protein sequence ID" value="MEP0864754.1"/>
    <property type="molecule type" value="Genomic_DNA"/>
</dbReference>
<evidence type="ECO:0000313" key="1">
    <source>
        <dbReference type="EMBL" id="MEP0864754.1"/>
    </source>
</evidence>
<name>A0ABV0JMU1_9CYAN</name>
<organism evidence="1 2">
    <name type="scientific">Funiculus sociatus GB2-A5</name>
    <dbReference type="NCBI Taxonomy" id="2933946"/>
    <lineage>
        <taxon>Bacteria</taxon>
        <taxon>Bacillati</taxon>
        <taxon>Cyanobacteriota</taxon>
        <taxon>Cyanophyceae</taxon>
        <taxon>Coleofasciculales</taxon>
        <taxon>Coleofasciculaceae</taxon>
        <taxon>Funiculus</taxon>
    </lineage>
</organism>
<comment type="caution">
    <text evidence="1">The sequence shown here is derived from an EMBL/GenBank/DDBJ whole genome shotgun (WGS) entry which is preliminary data.</text>
</comment>
<dbReference type="RefSeq" id="WP_190447998.1">
    <property type="nucleotide sequence ID" value="NZ_JAMPKK010000017.1"/>
</dbReference>
<keyword evidence="2" id="KW-1185">Reference proteome</keyword>
<dbReference type="Proteomes" id="UP001442494">
    <property type="component" value="Unassembled WGS sequence"/>
</dbReference>
<reference evidence="1 2" key="1">
    <citation type="submission" date="2022-04" db="EMBL/GenBank/DDBJ databases">
        <title>Positive selection, recombination, and allopatry shape intraspecific diversity of widespread and dominant cyanobacteria.</title>
        <authorList>
            <person name="Wei J."/>
            <person name="Shu W."/>
            <person name="Hu C."/>
        </authorList>
    </citation>
    <scope>NUCLEOTIDE SEQUENCE [LARGE SCALE GENOMIC DNA]</scope>
    <source>
        <strain evidence="1 2">GB2-A5</strain>
    </source>
</reference>
<gene>
    <name evidence="1" type="ORF">NDI37_09765</name>
</gene>
<sequence>MKLILSNLCIIFITEFQYPKSGDFVKVRHVQVLLALLKKGGQQVRSHIARRLWLTKETHQFYTSSSLVSLMRSLSSPILKCDRS</sequence>
<proteinExistence type="predicted"/>